<dbReference type="EMBL" id="FWEV01000224">
    <property type="protein sequence ID" value="SLM31390.1"/>
    <property type="molecule type" value="Genomic_DNA"/>
</dbReference>
<dbReference type="STRING" id="1246637.MTBBW1_300121"/>
<sequence>MTFKAFQRFKAFSTRQSNLGRTLRLDVNSQTNNEKSGDCYENT</sequence>
<keyword evidence="3" id="KW-1185">Reference proteome</keyword>
<accession>A0A1W1HFY6</accession>
<evidence type="ECO:0000313" key="2">
    <source>
        <dbReference type="EMBL" id="SLM31390.1"/>
    </source>
</evidence>
<organism evidence="2 3">
    <name type="scientific">Desulfamplus magnetovallimortis</name>
    <dbReference type="NCBI Taxonomy" id="1246637"/>
    <lineage>
        <taxon>Bacteria</taxon>
        <taxon>Pseudomonadati</taxon>
        <taxon>Thermodesulfobacteriota</taxon>
        <taxon>Desulfobacteria</taxon>
        <taxon>Desulfobacterales</taxon>
        <taxon>Desulfobacteraceae</taxon>
        <taxon>Desulfamplus</taxon>
    </lineage>
</organism>
<reference evidence="2 3" key="1">
    <citation type="submission" date="2017-03" db="EMBL/GenBank/DDBJ databases">
        <authorList>
            <person name="Afonso C.L."/>
            <person name="Miller P.J."/>
            <person name="Scott M.A."/>
            <person name="Spackman E."/>
            <person name="Goraichik I."/>
            <person name="Dimitrov K.M."/>
            <person name="Suarez D.L."/>
            <person name="Swayne D.E."/>
        </authorList>
    </citation>
    <scope>NUCLEOTIDE SEQUENCE [LARGE SCALE GENOMIC DNA]</scope>
    <source>
        <strain evidence="2">PRJEB14757</strain>
    </source>
</reference>
<evidence type="ECO:0000256" key="1">
    <source>
        <dbReference type="SAM" id="MobiDB-lite"/>
    </source>
</evidence>
<name>A0A1W1HFY6_9BACT</name>
<protein>
    <submittedName>
        <fullName evidence="2">Uncharacterized protein</fullName>
    </submittedName>
</protein>
<feature type="region of interest" description="Disordered" evidence="1">
    <location>
        <begin position="23"/>
        <end position="43"/>
    </location>
</feature>
<dbReference type="AlphaFoldDB" id="A0A1W1HFY6"/>
<dbReference type="Proteomes" id="UP000191931">
    <property type="component" value="Unassembled WGS sequence"/>
</dbReference>
<gene>
    <name evidence="2" type="ORF">MTBBW1_300121</name>
</gene>
<evidence type="ECO:0000313" key="3">
    <source>
        <dbReference type="Proteomes" id="UP000191931"/>
    </source>
</evidence>
<proteinExistence type="predicted"/>